<reference evidence="9" key="1">
    <citation type="submission" date="2020-10" db="EMBL/GenBank/DDBJ databases">
        <title>Microbiome of the Black Sea water column analyzed by genome centric metagenomics.</title>
        <authorList>
            <person name="Cabello-Yeves P.J."/>
            <person name="Callieri C."/>
            <person name="Picazo A."/>
            <person name="Mehrshad M."/>
            <person name="Haro-Moreno J.M."/>
            <person name="Roda-Garcia J."/>
            <person name="Dzembekova N."/>
            <person name="Slabakova V."/>
            <person name="Slabakova N."/>
            <person name="Moncheva S."/>
            <person name="Rodriguez-Valera F."/>
        </authorList>
    </citation>
    <scope>NUCLEOTIDE SEQUENCE</scope>
    <source>
        <strain evidence="9">BS30m-G43</strain>
    </source>
</reference>
<keyword evidence="2 6" id="KW-0694">RNA-binding</keyword>
<feature type="domain" description="RNA-binding S4" evidence="8">
    <location>
        <begin position="3"/>
        <end position="63"/>
    </location>
</feature>
<dbReference type="InterPro" id="IPR018496">
    <property type="entry name" value="PsdUridine_synth_RsuA/RluB_CS"/>
</dbReference>
<dbReference type="PROSITE" id="PS01149">
    <property type="entry name" value="PSI_RSU"/>
    <property type="match status" value="1"/>
</dbReference>
<evidence type="ECO:0000256" key="6">
    <source>
        <dbReference type="PROSITE-ProRule" id="PRU00182"/>
    </source>
</evidence>
<evidence type="ECO:0000256" key="2">
    <source>
        <dbReference type="ARBA" id="ARBA00022884"/>
    </source>
</evidence>
<evidence type="ECO:0000259" key="8">
    <source>
        <dbReference type="SMART" id="SM00363"/>
    </source>
</evidence>
<dbReference type="NCBIfam" id="TIGR00093">
    <property type="entry name" value="pseudouridine synthase"/>
    <property type="match status" value="1"/>
</dbReference>
<comment type="function">
    <text evidence="5">Responsible for synthesis of pseudouridine from uracil-2605 in 23S ribosomal RNA.</text>
</comment>
<dbReference type="PANTHER" id="PTHR47683">
    <property type="entry name" value="PSEUDOURIDINE SYNTHASE FAMILY PROTEIN-RELATED"/>
    <property type="match status" value="1"/>
</dbReference>
<dbReference type="Pfam" id="PF01479">
    <property type="entry name" value="S4"/>
    <property type="match status" value="1"/>
</dbReference>
<keyword evidence="3 7" id="KW-0413">Isomerase</keyword>
<dbReference type="GO" id="GO:0003723">
    <property type="term" value="F:RNA binding"/>
    <property type="evidence" value="ECO:0007669"/>
    <property type="project" value="UniProtKB-KW"/>
</dbReference>
<dbReference type="SMART" id="SM00363">
    <property type="entry name" value="S4"/>
    <property type="match status" value="1"/>
</dbReference>
<dbReference type="Gene3D" id="3.10.290.10">
    <property type="entry name" value="RNA-binding S4 domain"/>
    <property type="match status" value="1"/>
</dbReference>
<dbReference type="Proteomes" id="UP000705230">
    <property type="component" value="Unassembled WGS sequence"/>
</dbReference>
<dbReference type="InterPro" id="IPR050343">
    <property type="entry name" value="RsuA_PseudoU_synthase"/>
</dbReference>
<dbReference type="InterPro" id="IPR020094">
    <property type="entry name" value="TruA/RsuA/RluB/E/F_N"/>
</dbReference>
<dbReference type="InterPro" id="IPR036986">
    <property type="entry name" value="S4_RNA-bd_sf"/>
</dbReference>
<dbReference type="Pfam" id="PF00849">
    <property type="entry name" value="PseudoU_synth_2"/>
    <property type="match status" value="1"/>
</dbReference>
<dbReference type="InterPro" id="IPR020103">
    <property type="entry name" value="PsdUridine_synth_cat_dom_sf"/>
</dbReference>
<gene>
    <name evidence="9" type="ORF">ISR29_05720</name>
</gene>
<organism evidence="9 10">
    <name type="scientific">SAR86 cluster bacterium</name>
    <dbReference type="NCBI Taxonomy" id="2030880"/>
    <lineage>
        <taxon>Bacteria</taxon>
        <taxon>Pseudomonadati</taxon>
        <taxon>Pseudomonadota</taxon>
        <taxon>Gammaproteobacteria</taxon>
        <taxon>SAR86 cluster</taxon>
    </lineage>
</organism>
<dbReference type="InterPro" id="IPR002942">
    <property type="entry name" value="S4_RNA-bd"/>
</dbReference>
<dbReference type="FunFam" id="3.10.290.10:FF:000003">
    <property type="entry name" value="Pseudouridine synthase"/>
    <property type="match status" value="1"/>
</dbReference>
<dbReference type="PANTHER" id="PTHR47683:SF3">
    <property type="entry name" value="RIBOSOMAL LARGE SUBUNIT PSEUDOURIDINE SYNTHASE B"/>
    <property type="match status" value="1"/>
</dbReference>
<name>A0A937SB85_9GAMM</name>
<protein>
    <recommendedName>
        <fullName evidence="7">Pseudouridine synthase</fullName>
        <ecNumber evidence="7">5.4.99.-</ecNumber>
    </recommendedName>
</protein>
<dbReference type="AlphaFoldDB" id="A0A937SB85"/>
<dbReference type="Gene3D" id="3.30.70.580">
    <property type="entry name" value="Pseudouridine synthase I, catalytic domain, N-terminal subdomain"/>
    <property type="match status" value="1"/>
</dbReference>
<dbReference type="EMBL" id="JADHSG010000010">
    <property type="protein sequence ID" value="MBL6903682.1"/>
    <property type="molecule type" value="Genomic_DNA"/>
</dbReference>
<dbReference type="SUPFAM" id="SSF55174">
    <property type="entry name" value="Alpha-L RNA-binding motif"/>
    <property type="match status" value="1"/>
</dbReference>
<comment type="caution">
    <text evidence="9">The sequence shown here is derived from an EMBL/GenBank/DDBJ whole genome shotgun (WGS) entry which is preliminary data.</text>
</comment>
<dbReference type="EC" id="5.4.99.-" evidence="7"/>
<dbReference type="InterPro" id="IPR042092">
    <property type="entry name" value="PsdUridine_s_RsuA/RluB/E/F_cat"/>
</dbReference>
<evidence type="ECO:0000256" key="4">
    <source>
        <dbReference type="ARBA" id="ARBA00036944"/>
    </source>
</evidence>
<proteinExistence type="inferred from homology"/>
<evidence type="ECO:0000313" key="9">
    <source>
        <dbReference type="EMBL" id="MBL6903682.1"/>
    </source>
</evidence>
<dbReference type="InterPro" id="IPR000748">
    <property type="entry name" value="PsdUridine_synth_RsuA/RluB/E/F"/>
</dbReference>
<dbReference type="SUPFAM" id="SSF55120">
    <property type="entry name" value="Pseudouridine synthase"/>
    <property type="match status" value="1"/>
</dbReference>
<comment type="catalytic activity">
    <reaction evidence="4">
        <text>uridine(2605) in 23S rRNA = pseudouridine(2605) in 23S rRNA</text>
        <dbReference type="Rhea" id="RHEA:42520"/>
        <dbReference type="Rhea" id="RHEA-COMP:10095"/>
        <dbReference type="Rhea" id="RHEA-COMP:10096"/>
        <dbReference type="ChEBI" id="CHEBI:65314"/>
        <dbReference type="ChEBI" id="CHEBI:65315"/>
        <dbReference type="EC" id="5.4.99.22"/>
    </reaction>
</comment>
<evidence type="ECO:0000256" key="1">
    <source>
        <dbReference type="ARBA" id="ARBA00008348"/>
    </source>
</evidence>
<dbReference type="CDD" id="cd00165">
    <property type="entry name" value="S4"/>
    <property type="match status" value="1"/>
</dbReference>
<sequence>MSIRLQKFLAAAGVGSRRGCEQLIQKGLIKVNGKVALVGTSVTSEDRVEYQNKIIKSKEVALKVVMLNKPPGVLSSNAREKNLPIVFDYLPKSSNQREWISIGRLDINTAGLMLFTNDGVFANYLMHPSSSIDREYLVRAMGSYDKEKEAKMKKGIEIEGSLHKFSDIVEGEKTGANQWFSVCLTSGKNKEVRKLFEAVGLTVSRLKRVRYGPIFLPSTLAESKSRELSVSEINSLKNYGQKG</sequence>
<evidence type="ECO:0000256" key="7">
    <source>
        <dbReference type="RuleBase" id="RU003887"/>
    </source>
</evidence>
<dbReference type="Gene3D" id="3.30.70.1560">
    <property type="entry name" value="Alpha-L RNA-binding motif"/>
    <property type="match status" value="1"/>
</dbReference>
<comment type="similarity">
    <text evidence="1 7">Belongs to the pseudouridine synthase RsuA family.</text>
</comment>
<evidence type="ECO:0000313" key="10">
    <source>
        <dbReference type="Proteomes" id="UP000705230"/>
    </source>
</evidence>
<evidence type="ECO:0000256" key="5">
    <source>
        <dbReference type="ARBA" id="ARBA00037383"/>
    </source>
</evidence>
<dbReference type="GO" id="GO:0000455">
    <property type="term" value="P:enzyme-directed rRNA pseudouridine synthesis"/>
    <property type="evidence" value="ECO:0007669"/>
    <property type="project" value="UniProtKB-ARBA"/>
</dbReference>
<dbReference type="InterPro" id="IPR006145">
    <property type="entry name" value="PsdUridine_synth_RsuA/RluA"/>
</dbReference>
<dbReference type="GO" id="GO:0160139">
    <property type="term" value="F:23S rRNA pseudouridine(2605) synthase activity"/>
    <property type="evidence" value="ECO:0007669"/>
    <property type="project" value="UniProtKB-EC"/>
</dbReference>
<evidence type="ECO:0000256" key="3">
    <source>
        <dbReference type="ARBA" id="ARBA00023235"/>
    </source>
</evidence>
<dbReference type="PROSITE" id="PS50889">
    <property type="entry name" value="S4"/>
    <property type="match status" value="1"/>
</dbReference>
<accession>A0A937SB85</accession>